<dbReference type="InterPro" id="IPR036249">
    <property type="entry name" value="Thioredoxin-like_sf"/>
</dbReference>
<dbReference type="Gene3D" id="3.40.30.10">
    <property type="entry name" value="Glutaredoxin"/>
    <property type="match status" value="1"/>
</dbReference>
<evidence type="ECO:0000256" key="4">
    <source>
        <dbReference type="ARBA" id="ARBA00023284"/>
    </source>
</evidence>
<evidence type="ECO:0000256" key="1">
    <source>
        <dbReference type="ARBA" id="ARBA00022448"/>
    </source>
</evidence>
<evidence type="ECO:0000313" key="7">
    <source>
        <dbReference type="EMBL" id="MCA5005326.1"/>
    </source>
</evidence>
<keyword evidence="2" id="KW-0249">Electron transport</keyword>
<dbReference type="PROSITE" id="PS51352">
    <property type="entry name" value="THIOREDOXIN_2"/>
    <property type="match status" value="1"/>
</dbReference>
<keyword evidence="3" id="KW-1015">Disulfide bond</keyword>
<evidence type="ECO:0000256" key="2">
    <source>
        <dbReference type="ARBA" id="ARBA00022982"/>
    </source>
</evidence>
<dbReference type="Pfam" id="PF00085">
    <property type="entry name" value="Thioredoxin"/>
    <property type="match status" value="1"/>
</dbReference>
<name>A0ABS7Z554_9SPHI</name>
<dbReference type="Proteomes" id="UP001165302">
    <property type="component" value="Unassembled WGS sequence"/>
</dbReference>
<dbReference type="InterPro" id="IPR036873">
    <property type="entry name" value="Rhodanese-like_dom_sf"/>
</dbReference>
<dbReference type="PROSITE" id="PS50206">
    <property type="entry name" value="RHODANESE_3"/>
    <property type="match status" value="1"/>
</dbReference>
<dbReference type="PROSITE" id="PS00194">
    <property type="entry name" value="THIOREDOXIN_1"/>
    <property type="match status" value="1"/>
</dbReference>
<dbReference type="Pfam" id="PF00581">
    <property type="entry name" value="Rhodanese"/>
    <property type="match status" value="1"/>
</dbReference>
<dbReference type="PANTHER" id="PTHR45663">
    <property type="entry name" value="GEO12009P1"/>
    <property type="match status" value="1"/>
</dbReference>
<evidence type="ECO:0000259" key="5">
    <source>
        <dbReference type="PROSITE" id="PS50206"/>
    </source>
</evidence>
<dbReference type="PRINTS" id="PR00421">
    <property type="entry name" value="THIOREDOXIN"/>
</dbReference>
<keyword evidence="8" id="KW-1185">Reference proteome</keyword>
<feature type="domain" description="Thioredoxin" evidence="6">
    <location>
        <begin position="120"/>
        <end position="254"/>
    </location>
</feature>
<comment type="caution">
    <text evidence="7">The sequence shown here is derived from an EMBL/GenBank/DDBJ whole genome shotgun (WGS) entry which is preliminary data.</text>
</comment>
<dbReference type="InterPro" id="IPR013766">
    <property type="entry name" value="Thioredoxin_domain"/>
</dbReference>
<keyword evidence="1" id="KW-0813">Transport</keyword>
<dbReference type="PANTHER" id="PTHR45663:SF11">
    <property type="entry name" value="GEO12009P1"/>
    <property type="match status" value="1"/>
</dbReference>
<dbReference type="SUPFAM" id="SSF52821">
    <property type="entry name" value="Rhodanese/Cell cycle control phosphatase"/>
    <property type="match status" value="1"/>
</dbReference>
<dbReference type="InterPro" id="IPR017937">
    <property type="entry name" value="Thioredoxin_CS"/>
</dbReference>
<dbReference type="RefSeq" id="WP_225552948.1">
    <property type="nucleotide sequence ID" value="NZ_JADEYP010000014.1"/>
</dbReference>
<proteinExistence type="predicted"/>
<dbReference type="CDD" id="cd00158">
    <property type="entry name" value="RHOD"/>
    <property type="match status" value="1"/>
</dbReference>
<dbReference type="SUPFAM" id="SSF52833">
    <property type="entry name" value="Thioredoxin-like"/>
    <property type="match status" value="1"/>
</dbReference>
<evidence type="ECO:0000313" key="8">
    <source>
        <dbReference type="Proteomes" id="UP001165302"/>
    </source>
</evidence>
<organism evidence="7 8">
    <name type="scientific">Sphingobacterium bovistauri</name>
    <dbReference type="NCBI Taxonomy" id="2781959"/>
    <lineage>
        <taxon>Bacteria</taxon>
        <taxon>Pseudomonadati</taxon>
        <taxon>Bacteroidota</taxon>
        <taxon>Sphingobacteriia</taxon>
        <taxon>Sphingobacteriales</taxon>
        <taxon>Sphingobacteriaceae</taxon>
        <taxon>Sphingobacterium</taxon>
    </lineage>
</organism>
<evidence type="ECO:0000256" key="3">
    <source>
        <dbReference type="ARBA" id="ARBA00023157"/>
    </source>
</evidence>
<feature type="domain" description="Rhodanese" evidence="5">
    <location>
        <begin position="60"/>
        <end position="150"/>
    </location>
</feature>
<dbReference type="CDD" id="cd02947">
    <property type="entry name" value="TRX_family"/>
    <property type="match status" value="1"/>
</dbReference>
<protein>
    <submittedName>
        <fullName evidence="7">Redoxin domain-containing protein</fullName>
    </submittedName>
</protein>
<dbReference type="Gene3D" id="3.40.250.10">
    <property type="entry name" value="Rhodanese-like domain"/>
    <property type="match status" value="1"/>
</dbReference>
<gene>
    <name evidence="7" type="ORF">IPZ78_09190</name>
</gene>
<keyword evidence="4" id="KW-0676">Redox-active center</keyword>
<sequence>MHSLSSKKWEYKLRGASCTSLYFDYMTNLKHIIATTLLLSSLVSFGQSKISTQEAFKKTSNKKVQLLDVRTTEEYGKKHLKNAVNINWISKDNFEKETSKLNKKKPVYVYCLSGGRSSKAAQYLTEKGFNVFEIDGGIMQWEADNLPLEDSKINLSGLKLDKYKSLINSHPIVLVDFYADWCGPCKEMAPMIERIAKSYKDKVKVVKINVDENSTLTKQLGITGIPKLYIYKKGKESWSMSSLTDYETIEKALK</sequence>
<dbReference type="SMART" id="SM00450">
    <property type="entry name" value="RHOD"/>
    <property type="match status" value="1"/>
</dbReference>
<dbReference type="EMBL" id="JADEYP010000014">
    <property type="protein sequence ID" value="MCA5005326.1"/>
    <property type="molecule type" value="Genomic_DNA"/>
</dbReference>
<accession>A0ABS7Z554</accession>
<dbReference type="InterPro" id="IPR001763">
    <property type="entry name" value="Rhodanese-like_dom"/>
</dbReference>
<reference evidence="7" key="1">
    <citation type="submission" date="2020-10" db="EMBL/GenBank/DDBJ databases">
        <authorList>
            <person name="Lu T."/>
            <person name="Wang Q."/>
            <person name="Han X."/>
        </authorList>
    </citation>
    <scope>NUCLEOTIDE SEQUENCE</scope>
    <source>
        <strain evidence="7">WQ 366</strain>
    </source>
</reference>
<evidence type="ECO:0000259" key="6">
    <source>
        <dbReference type="PROSITE" id="PS51352"/>
    </source>
</evidence>